<dbReference type="Pfam" id="PF01565">
    <property type="entry name" value="FAD_binding_4"/>
    <property type="match status" value="1"/>
</dbReference>
<evidence type="ECO:0000256" key="2">
    <source>
        <dbReference type="ARBA" id="ARBA00005466"/>
    </source>
</evidence>
<dbReference type="OrthoDB" id="415825at2759"/>
<proteinExistence type="inferred from homology"/>
<keyword evidence="3" id="KW-0285">Flavoprotein</keyword>
<keyword evidence="4" id="KW-0274">FAD</keyword>
<dbReference type="GO" id="GO:0071949">
    <property type="term" value="F:FAD binding"/>
    <property type="evidence" value="ECO:0007669"/>
    <property type="project" value="InterPro"/>
</dbReference>
<evidence type="ECO:0000313" key="7">
    <source>
        <dbReference type="EMBL" id="KIO23196.1"/>
    </source>
</evidence>
<reference evidence="7 8" key="1">
    <citation type="submission" date="2014-04" db="EMBL/GenBank/DDBJ databases">
        <authorList>
            <consortium name="DOE Joint Genome Institute"/>
            <person name="Kuo A."/>
            <person name="Girlanda M."/>
            <person name="Perotto S."/>
            <person name="Kohler A."/>
            <person name="Nagy L.G."/>
            <person name="Floudas D."/>
            <person name="Copeland A."/>
            <person name="Barry K.W."/>
            <person name="Cichocki N."/>
            <person name="Veneault-Fourrey C."/>
            <person name="LaButti K."/>
            <person name="Lindquist E.A."/>
            <person name="Lipzen A."/>
            <person name="Lundell T."/>
            <person name="Morin E."/>
            <person name="Murat C."/>
            <person name="Sun H."/>
            <person name="Tunlid A."/>
            <person name="Henrissat B."/>
            <person name="Grigoriev I.V."/>
            <person name="Hibbett D.S."/>
            <person name="Martin F."/>
            <person name="Nordberg H.P."/>
            <person name="Cantor M.N."/>
            <person name="Hua S.X."/>
        </authorList>
    </citation>
    <scope>NUCLEOTIDE SEQUENCE [LARGE SCALE GENOMIC DNA]</scope>
    <source>
        <strain evidence="7 8">MUT 4182</strain>
    </source>
</reference>
<evidence type="ECO:0000256" key="4">
    <source>
        <dbReference type="ARBA" id="ARBA00022827"/>
    </source>
</evidence>
<evidence type="ECO:0000256" key="1">
    <source>
        <dbReference type="ARBA" id="ARBA00001974"/>
    </source>
</evidence>
<dbReference type="InterPro" id="IPR016169">
    <property type="entry name" value="FAD-bd_PCMH_sub2"/>
</dbReference>
<dbReference type="EMBL" id="KN823091">
    <property type="protein sequence ID" value="KIO23196.1"/>
    <property type="molecule type" value="Genomic_DNA"/>
</dbReference>
<keyword evidence="8" id="KW-1185">Reference proteome</keyword>
<dbReference type="InterPro" id="IPR012951">
    <property type="entry name" value="BBE"/>
</dbReference>
<dbReference type="Proteomes" id="UP000054248">
    <property type="component" value="Unassembled WGS sequence"/>
</dbReference>
<dbReference type="InterPro" id="IPR050416">
    <property type="entry name" value="FAD-linked_Oxidoreductase"/>
</dbReference>
<protein>
    <recommendedName>
        <fullName evidence="6">FAD-binding PCMH-type domain-containing protein</fullName>
    </recommendedName>
</protein>
<dbReference type="SUPFAM" id="SSF56176">
    <property type="entry name" value="FAD-binding/transporter-associated domain-like"/>
    <property type="match status" value="1"/>
</dbReference>
<gene>
    <name evidence="7" type="ORF">M407DRAFT_215318</name>
</gene>
<dbReference type="PANTHER" id="PTHR42973:SF39">
    <property type="entry name" value="FAD-BINDING PCMH-TYPE DOMAIN-CONTAINING PROTEIN"/>
    <property type="match status" value="1"/>
</dbReference>
<organism evidence="7 8">
    <name type="scientific">Tulasnella calospora MUT 4182</name>
    <dbReference type="NCBI Taxonomy" id="1051891"/>
    <lineage>
        <taxon>Eukaryota</taxon>
        <taxon>Fungi</taxon>
        <taxon>Dikarya</taxon>
        <taxon>Basidiomycota</taxon>
        <taxon>Agaricomycotina</taxon>
        <taxon>Agaricomycetes</taxon>
        <taxon>Cantharellales</taxon>
        <taxon>Tulasnellaceae</taxon>
        <taxon>Tulasnella</taxon>
    </lineage>
</organism>
<dbReference type="Gene3D" id="3.40.462.20">
    <property type="match status" value="1"/>
</dbReference>
<dbReference type="InterPro" id="IPR016166">
    <property type="entry name" value="FAD-bd_PCMH"/>
</dbReference>
<dbReference type="Pfam" id="PF08031">
    <property type="entry name" value="BBE"/>
    <property type="match status" value="1"/>
</dbReference>
<accession>A0A0C3QCN7</accession>
<comment type="cofactor">
    <cofactor evidence="1">
        <name>FAD</name>
        <dbReference type="ChEBI" id="CHEBI:57692"/>
    </cofactor>
</comment>
<keyword evidence="5" id="KW-0560">Oxidoreductase</keyword>
<dbReference type="InterPro" id="IPR016167">
    <property type="entry name" value="FAD-bd_PCMH_sub1"/>
</dbReference>
<evidence type="ECO:0000256" key="5">
    <source>
        <dbReference type="ARBA" id="ARBA00023002"/>
    </source>
</evidence>
<dbReference type="SUPFAM" id="SSF55103">
    <property type="entry name" value="FAD-linked oxidases, C-terminal domain"/>
    <property type="match status" value="1"/>
</dbReference>
<dbReference type="InterPro" id="IPR036318">
    <property type="entry name" value="FAD-bd_PCMH-like_sf"/>
</dbReference>
<sequence>MSSAFNQLKSTVSGEVVRPGDEGYEYGIARWCDNCMQQAAYVVFPKNAEDVSAAIAFAKAEKVEIAVCGGGHSWSGSSSTTGLVIHLGKYLNTARCDPDTKLVYVGGGAVWEPVDKAGAEHGLATVAGTVNHTGVGGLVLGGGWGWLTSRHGLALDNLAQITIVLASGEIVTANENDHLDLFWGCRGGGSNFGVITEFVFKAHPQRSTVFFSFIWFPVDRLEEIVNTMEEWLETAGPNETCHWGYFRGGPGSENGEPVIRLMYFYNGPADEARNAAKKIYDLGPAGELAFDEMPYVQLNSIQNLAMGHGGRKYCKGITVKPKLKALITAIDESVKDEPEFAASGALFEFTPKQAVLSVPLDATAYAGRGTGRECLTFIFYKTQSLDSKARAAVRGYCQAVAQTAVADHAGKGDDAISIAYANYDPEPKGAALVFGSNYARLREVKRKYDPDGVFNKWYPIEPATP</sequence>
<dbReference type="PANTHER" id="PTHR42973">
    <property type="entry name" value="BINDING OXIDOREDUCTASE, PUTATIVE (AFU_ORTHOLOGUE AFUA_1G17690)-RELATED"/>
    <property type="match status" value="1"/>
</dbReference>
<dbReference type="PROSITE" id="PS51387">
    <property type="entry name" value="FAD_PCMH"/>
    <property type="match status" value="1"/>
</dbReference>
<name>A0A0C3QCN7_9AGAM</name>
<dbReference type="InterPro" id="IPR016164">
    <property type="entry name" value="FAD-linked_Oxase-like_C"/>
</dbReference>
<dbReference type="Gene3D" id="3.30.43.10">
    <property type="entry name" value="Uridine Diphospho-n-acetylenolpyruvylglucosamine Reductase, domain 2"/>
    <property type="match status" value="1"/>
</dbReference>
<dbReference type="STRING" id="1051891.A0A0C3QCN7"/>
<dbReference type="GO" id="GO:0016491">
    <property type="term" value="F:oxidoreductase activity"/>
    <property type="evidence" value="ECO:0007669"/>
    <property type="project" value="UniProtKB-KW"/>
</dbReference>
<reference evidence="8" key="2">
    <citation type="submission" date="2015-01" db="EMBL/GenBank/DDBJ databases">
        <title>Evolutionary Origins and Diversification of the Mycorrhizal Mutualists.</title>
        <authorList>
            <consortium name="DOE Joint Genome Institute"/>
            <consortium name="Mycorrhizal Genomics Consortium"/>
            <person name="Kohler A."/>
            <person name="Kuo A."/>
            <person name="Nagy L.G."/>
            <person name="Floudas D."/>
            <person name="Copeland A."/>
            <person name="Barry K.W."/>
            <person name="Cichocki N."/>
            <person name="Veneault-Fourrey C."/>
            <person name="LaButti K."/>
            <person name="Lindquist E.A."/>
            <person name="Lipzen A."/>
            <person name="Lundell T."/>
            <person name="Morin E."/>
            <person name="Murat C."/>
            <person name="Riley R."/>
            <person name="Ohm R."/>
            <person name="Sun H."/>
            <person name="Tunlid A."/>
            <person name="Henrissat B."/>
            <person name="Grigoriev I.V."/>
            <person name="Hibbett D.S."/>
            <person name="Martin F."/>
        </authorList>
    </citation>
    <scope>NUCLEOTIDE SEQUENCE [LARGE SCALE GENOMIC DNA]</scope>
    <source>
        <strain evidence="8">MUT 4182</strain>
    </source>
</reference>
<comment type="similarity">
    <text evidence="2">Belongs to the oxygen-dependent FAD-linked oxidoreductase family.</text>
</comment>
<dbReference type="HOGENOM" id="CLU_018354_10_0_1"/>
<evidence type="ECO:0000313" key="8">
    <source>
        <dbReference type="Proteomes" id="UP000054248"/>
    </source>
</evidence>
<dbReference type="InterPro" id="IPR006094">
    <property type="entry name" value="Oxid_FAD_bind_N"/>
</dbReference>
<evidence type="ECO:0000259" key="6">
    <source>
        <dbReference type="PROSITE" id="PS51387"/>
    </source>
</evidence>
<evidence type="ECO:0000256" key="3">
    <source>
        <dbReference type="ARBA" id="ARBA00022630"/>
    </source>
</evidence>
<feature type="domain" description="FAD-binding PCMH-type" evidence="6">
    <location>
        <begin position="34"/>
        <end position="205"/>
    </location>
</feature>
<dbReference type="AlphaFoldDB" id="A0A0C3QCN7"/>
<dbReference type="Gene3D" id="3.30.465.10">
    <property type="match status" value="1"/>
</dbReference>